<reference evidence="2" key="3">
    <citation type="submission" date="2025-09" db="UniProtKB">
        <authorList>
            <consortium name="Ensembl"/>
        </authorList>
    </citation>
    <scope>IDENTIFICATION</scope>
    <source>
        <strain evidence="2">Hd-rR</strain>
    </source>
</reference>
<reference evidence="2 3" key="1">
    <citation type="journal article" date="2007" name="Nature">
        <title>The medaka draft genome and insights into vertebrate genome evolution.</title>
        <authorList>
            <person name="Kasahara M."/>
            <person name="Naruse K."/>
            <person name="Sasaki S."/>
            <person name="Nakatani Y."/>
            <person name="Qu W."/>
            <person name="Ahsan B."/>
            <person name="Yamada T."/>
            <person name="Nagayasu Y."/>
            <person name="Doi K."/>
            <person name="Kasai Y."/>
            <person name="Jindo T."/>
            <person name="Kobayashi D."/>
            <person name="Shimada A."/>
            <person name="Toyoda A."/>
            <person name="Kuroki Y."/>
            <person name="Fujiyama A."/>
            <person name="Sasaki T."/>
            <person name="Shimizu A."/>
            <person name="Asakawa S."/>
            <person name="Shimizu N."/>
            <person name="Hashimoto S."/>
            <person name="Yang J."/>
            <person name="Lee Y."/>
            <person name="Matsushima K."/>
            <person name="Sugano S."/>
            <person name="Sakaizumi M."/>
            <person name="Narita T."/>
            <person name="Ohishi K."/>
            <person name="Haga S."/>
            <person name="Ohta F."/>
            <person name="Nomoto H."/>
            <person name="Nogata K."/>
            <person name="Morishita T."/>
            <person name="Endo T."/>
            <person name="Shin-I T."/>
            <person name="Takeda H."/>
            <person name="Morishita S."/>
            <person name="Kohara Y."/>
        </authorList>
    </citation>
    <scope>NUCLEOTIDE SEQUENCE [LARGE SCALE GENOMIC DNA]</scope>
    <source>
        <strain evidence="2 3">Hd-rR</strain>
    </source>
</reference>
<keyword evidence="1" id="KW-1133">Transmembrane helix</keyword>
<keyword evidence="1" id="KW-0472">Membrane</keyword>
<organism evidence="2 3">
    <name type="scientific">Oryzias latipes</name>
    <name type="common">Japanese rice fish</name>
    <name type="synonym">Japanese killifish</name>
    <dbReference type="NCBI Taxonomy" id="8090"/>
    <lineage>
        <taxon>Eukaryota</taxon>
        <taxon>Metazoa</taxon>
        <taxon>Chordata</taxon>
        <taxon>Craniata</taxon>
        <taxon>Vertebrata</taxon>
        <taxon>Euteleostomi</taxon>
        <taxon>Actinopterygii</taxon>
        <taxon>Neopterygii</taxon>
        <taxon>Teleostei</taxon>
        <taxon>Neoteleostei</taxon>
        <taxon>Acanthomorphata</taxon>
        <taxon>Ovalentaria</taxon>
        <taxon>Atherinomorphae</taxon>
        <taxon>Beloniformes</taxon>
        <taxon>Adrianichthyidae</taxon>
        <taxon>Oryziinae</taxon>
        <taxon>Oryzias</taxon>
    </lineage>
</organism>
<dbReference type="Ensembl" id="ENSORLT00000038270.1">
    <property type="protein sequence ID" value="ENSORLP00000028158.1"/>
    <property type="gene ID" value="ENSORLG00000023669.1"/>
</dbReference>
<name>A0A3B3HAA1_ORYLA</name>
<keyword evidence="3" id="KW-1185">Reference proteome</keyword>
<accession>A0A3B3HAA1</accession>
<dbReference type="InParanoid" id="A0A3B3HAA1"/>
<evidence type="ECO:0000313" key="2">
    <source>
        <dbReference type="Ensembl" id="ENSORLP00000028158.1"/>
    </source>
</evidence>
<sequence length="92" mass="10760">KSEYRELLMTFMKIKGKTLQSSSLSMYYEKNETDGDGLRKNNFFVFCEHFICNKQSVKTELHWSSSSLFSPIASVFPLCPVLHIIYLYCVFI</sequence>
<keyword evidence="1" id="KW-0812">Transmembrane</keyword>
<evidence type="ECO:0000313" key="3">
    <source>
        <dbReference type="Proteomes" id="UP000001038"/>
    </source>
</evidence>
<dbReference type="Bgee" id="ENSORLG00000023669">
    <property type="expression patterns" value="Expressed in testis and 7 other cell types or tissues"/>
</dbReference>
<dbReference type="Proteomes" id="UP000001038">
    <property type="component" value="Chromosome 19"/>
</dbReference>
<reference evidence="2" key="2">
    <citation type="submission" date="2025-08" db="UniProtKB">
        <authorList>
            <consortium name="Ensembl"/>
        </authorList>
    </citation>
    <scope>IDENTIFICATION</scope>
    <source>
        <strain evidence="2">Hd-rR</strain>
    </source>
</reference>
<evidence type="ECO:0000256" key="1">
    <source>
        <dbReference type="SAM" id="Phobius"/>
    </source>
</evidence>
<dbReference type="AlphaFoldDB" id="A0A3B3HAA1"/>
<protein>
    <submittedName>
        <fullName evidence="2">Uncharacterized protein</fullName>
    </submittedName>
</protein>
<feature type="transmembrane region" description="Helical" evidence="1">
    <location>
        <begin position="68"/>
        <end position="91"/>
    </location>
</feature>
<proteinExistence type="predicted"/>